<dbReference type="GO" id="GO:0005222">
    <property type="term" value="F:intracellularly cAMP-activated cation channel activity"/>
    <property type="evidence" value="ECO:0007669"/>
    <property type="project" value="TreeGrafter"/>
</dbReference>
<keyword evidence="7" id="KW-1071">Ligand-gated ion channel</keyword>
<proteinExistence type="evidence at transcript level"/>
<keyword evidence="8" id="KW-0407">Ion channel</keyword>
<dbReference type="EMBL" id="MG973357">
    <property type="protein sequence ID" value="AWJ68210.1"/>
    <property type="molecule type" value="mRNA"/>
</dbReference>
<dbReference type="GO" id="GO:0005223">
    <property type="term" value="F:intracellularly cGMP-activated cation channel activity"/>
    <property type="evidence" value="ECO:0007669"/>
    <property type="project" value="TreeGrafter"/>
</dbReference>
<dbReference type="InterPro" id="IPR050866">
    <property type="entry name" value="CNG_cation_channel"/>
</dbReference>
<dbReference type="GO" id="GO:0005886">
    <property type="term" value="C:plasma membrane"/>
    <property type="evidence" value="ECO:0007669"/>
    <property type="project" value="TreeGrafter"/>
</dbReference>
<dbReference type="InterPro" id="IPR005821">
    <property type="entry name" value="Ion_trans_dom"/>
</dbReference>
<evidence type="ECO:0000256" key="4">
    <source>
        <dbReference type="ARBA" id="ARBA00022989"/>
    </source>
</evidence>
<dbReference type="FunFam" id="2.60.120.10:FF:000002">
    <property type="entry name" value="Cyclic nucleotide gated channel alpha 1a"/>
    <property type="match status" value="1"/>
</dbReference>
<dbReference type="GO" id="GO:0030553">
    <property type="term" value="F:cGMP binding"/>
    <property type="evidence" value="ECO:0007669"/>
    <property type="project" value="TreeGrafter"/>
</dbReference>
<evidence type="ECO:0000256" key="6">
    <source>
        <dbReference type="ARBA" id="ARBA00023136"/>
    </source>
</evidence>
<name>A0A2S1WM74_9ANNE</name>
<dbReference type="GO" id="GO:0017071">
    <property type="term" value="C:intracellular cyclic nucleotide activated cation channel complex"/>
    <property type="evidence" value="ECO:0007669"/>
    <property type="project" value="TreeGrafter"/>
</dbReference>
<dbReference type="PANTHER" id="PTHR45638">
    <property type="entry name" value="CYCLIC NUCLEOTIDE-GATED CATION CHANNEL SUBUNIT A"/>
    <property type="match status" value="1"/>
</dbReference>
<evidence type="ECO:0000256" key="2">
    <source>
        <dbReference type="ARBA" id="ARBA00022448"/>
    </source>
</evidence>
<dbReference type="PROSITE" id="PS00888">
    <property type="entry name" value="CNMP_BINDING_1"/>
    <property type="match status" value="1"/>
</dbReference>
<organism evidence="11">
    <name type="scientific">Hirudo verbana</name>
    <dbReference type="NCBI Taxonomy" id="311461"/>
    <lineage>
        <taxon>Eukaryota</taxon>
        <taxon>Metazoa</taxon>
        <taxon>Spiralia</taxon>
        <taxon>Lophotrochozoa</taxon>
        <taxon>Annelida</taxon>
        <taxon>Clitellata</taxon>
        <taxon>Hirudinea</taxon>
        <taxon>Hirudinida</taxon>
        <taxon>Hirudiniformes</taxon>
        <taxon>Hirudinidae</taxon>
        <taxon>Hirudo</taxon>
    </lineage>
</organism>
<keyword evidence="4 9" id="KW-1133">Transmembrane helix</keyword>
<comment type="subcellular location">
    <subcellularLocation>
        <location evidence="1">Membrane</location>
        <topology evidence="1">Multi-pass membrane protein</topology>
    </subcellularLocation>
</comment>
<feature type="transmembrane region" description="Helical" evidence="9">
    <location>
        <begin position="25"/>
        <end position="48"/>
    </location>
</feature>
<keyword evidence="3 9" id="KW-0812">Transmembrane</keyword>
<dbReference type="GO" id="GO:0044877">
    <property type="term" value="F:protein-containing complex binding"/>
    <property type="evidence" value="ECO:0007669"/>
    <property type="project" value="TreeGrafter"/>
</dbReference>
<dbReference type="AlphaFoldDB" id="A0A2S1WM74"/>
<feature type="domain" description="Cyclic nucleotide-binding" evidence="10">
    <location>
        <begin position="259"/>
        <end position="365"/>
    </location>
</feature>
<dbReference type="InterPro" id="IPR014710">
    <property type="entry name" value="RmlC-like_jellyroll"/>
</dbReference>
<keyword evidence="2" id="KW-0813">Transport</keyword>
<dbReference type="InterPro" id="IPR018488">
    <property type="entry name" value="cNMP-bd_CS"/>
</dbReference>
<dbReference type="SMART" id="SM00100">
    <property type="entry name" value="cNMP"/>
    <property type="match status" value="1"/>
</dbReference>
<sequence length="450" mass="51242">MFEQGILILDTSKLTGKYFKSFNCWLTIASVIPTDLLYIFIGTQAAFVRANRLLRLGRLFEAKSKIESETTYPNMFRIGTLAFKILLAIHWCTCFYYQFSNWSGLGSTWFVFSPDPNNNSTLFDYMSCCYWSTMMLLTLVEMPKPSNVAEYLFTITILLVGVMFVAYIVGDVGNAVSKVSAQRSAFQAKLDAIKRYLVHRKIDKILEADVLKWFEYLKSEDSEGSFASDDDEVLEILPRSLQIEINSSVHAATLNRVNLFKDCDKGLINQLVLKLKPIVFGPRDYVCRKGDIGREMYILKRGKLAVVSENGEQTFALLSEGAVFGEISLLNIIGNKNGNRRTASIRSVGYSDLFYLSKEDLWEALKEYPETAESMLETGRQLLKKDNLIDVEVAQEAFQDKKLSRSDLILNLGMKLDRAHIGIVRLLAEISSIRKKLEQRIDIMNMKLRI</sequence>
<evidence type="ECO:0000256" key="5">
    <source>
        <dbReference type="ARBA" id="ARBA00023065"/>
    </source>
</evidence>
<reference evidence="11" key="1">
    <citation type="submission" date="2018-02" db="EMBL/GenBank/DDBJ databases">
        <title>Hirudo verbana central nervous system transcriptome analysis of ion channel and receptor content.</title>
        <authorList>
            <person name="Northcutt A.J."/>
            <person name="Schulz D.J."/>
            <person name="Mesce K.A."/>
        </authorList>
    </citation>
    <scope>NUCLEOTIDE SEQUENCE</scope>
</reference>
<dbReference type="FunFam" id="1.10.287.630:FF:000001">
    <property type="entry name" value="Cyclic nucleotide-gated channel alpha 3"/>
    <property type="match status" value="1"/>
</dbReference>
<dbReference type="Gene3D" id="1.10.287.70">
    <property type="match status" value="1"/>
</dbReference>
<evidence type="ECO:0000256" key="8">
    <source>
        <dbReference type="ARBA" id="ARBA00023303"/>
    </source>
</evidence>
<evidence type="ECO:0000256" key="7">
    <source>
        <dbReference type="ARBA" id="ARBA00023286"/>
    </source>
</evidence>
<dbReference type="Gene3D" id="1.10.287.630">
    <property type="entry name" value="Helix hairpin bin"/>
    <property type="match status" value="1"/>
</dbReference>
<accession>A0A2S1WM74</accession>
<dbReference type="Gene3D" id="2.60.120.10">
    <property type="entry name" value="Jelly Rolls"/>
    <property type="match status" value="1"/>
</dbReference>
<dbReference type="CDD" id="cd00038">
    <property type="entry name" value="CAP_ED"/>
    <property type="match status" value="1"/>
</dbReference>
<evidence type="ECO:0000259" key="10">
    <source>
        <dbReference type="PROSITE" id="PS50042"/>
    </source>
</evidence>
<feature type="transmembrane region" description="Helical" evidence="9">
    <location>
        <begin position="119"/>
        <end position="139"/>
    </location>
</feature>
<evidence type="ECO:0000256" key="3">
    <source>
        <dbReference type="ARBA" id="ARBA00022692"/>
    </source>
</evidence>
<dbReference type="Pfam" id="PF00520">
    <property type="entry name" value="Ion_trans"/>
    <property type="match status" value="1"/>
</dbReference>
<keyword evidence="6 9" id="KW-0472">Membrane</keyword>
<evidence type="ECO:0000313" key="11">
    <source>
        <dbReference type="EMBL" id="AWJ68210.1"/>
    </source>
</evidence>
<feature type="transmembrane region" description="Helical" evidence="9">
    <location>
        <begin position="151"/>
        <end position="170"/>
    </location>
</feature>
<dbReference type="InterPro" id="IPR000595">
    <property type="entry name" value="cNMP-bd_dom"/>
</dbReference>
<dbReference type="InterPro" id="IPR032406">
    <property type="entry name" value="CLZ_dom"/>
</dbReference>
<dbReference type="PROSITE" id="PS00889">
    <property type="entry name" value="CNMP_BINDING_2"/>
    <property type="match status" value="1"/>
</dbReference>
<evidence type="ECO:0000256" key="1">
    <source>
        <dbReference type="ARBA" id="ARBA00004141"/>
    </source>
</evidence>
<dbReference type="Pfam" id="PF00027">
    <property type="entry name" value="cNMP_binding"/>
    <property type="match status" value="1"/>
</dbReference>
<dbReference type="SUPFAM" id="SSF51206">
    <property type="entry name" value="cAMP-binding domain-like"/>
    <property type="match status" value="1"/>
</dbReference>
<dbReference type="PANTHER" id="PTHR45638:SF11">
    <property type="entry name" value="CYCLIC NUCLEOTIDE-GATED CATION CHANNEL SUBUNIT A"/>
    <property type="match status" value="1"/>
</dbReference>
<keyword evidence="5" id="KW-0406">Ion transport</keyword>
<dbReference type="SUPFAM" id="SSF81324">
    <property type="entry name" value="Voltage-gated potassium channels"/>
    <property type="match status" value="1"/>
</dbReference>
<feature type="transmembrane region" description="Helical" evidence="9">
    <location>
        <begin position="81"/>
        <end position="99"/>
    </location>
</feature>
<protein>
    <submittedName>
        <fullName evidence="11">Putative cyclic nucleotide-gated ion channel 2</fullName>
    </submittedName>
</protein>
<dbReference type="Pfam" id="PF16526">
    <property type="entry name" value="CLZ"/>
    <property type="match status" value="1"/>
</dbReference>
<evidence type="ECO:0000256" key="9">
    <source>
        <dbReference type="SAM" id="Phobius"/>
    </source>
</evidence>
<dbReference type="PROSITE" id="PS50042">
    <property type="entry name" value="CNMP_BINDING_3"/>
    <property type="match status" value="1"/>
</dbReference>
<dbReference type="InterPro" id="IPR018490">
    <property type="entry name" value="cNMP-bd_dom_sf"/>
</dbReference>